<dbReference type="Proteomes" id="UP000310506">
    <property type="component" value="Unassembled WGS sequence"/>
</dbReference>
<dbReference type="SUPFAM" id="SSF53474">
    <property type="entry name" value="alpha/beta-Hydrolases"/>
    <property type="match status" value="1"/>
</dbReference>
<evidence type="ECO:0000313" key="1">
    <source>
        <dbReference type="EMBL" id="THB60397.1"/>
    </source>
</evidence>
<evidence type="ECO:0000313" key="2">
    <source>
        <dbReference type="Proteomes" id="UP000310506"/>
    </source>
</evidence>
<organism evidence="1 2">
    <name type="scientific">Vagococcus silagei</name>
    <dbReference type="NCBI Taxonomy" id="2508885"/>
    <lineage>
        <taxon>Bacteria</taxon>
        <taxon>Bacillati</taxon>
        <taxon>Bacillota</taxon>
        <taxon>Bacilli</taxon>
        <taxon>Lactobacillales</taxon>
        <taxon>Enterococcaceae</taxon>
        <taxon>Vagococcus</taxon>
    </lineage>
</organism>
<proteinExistence type="predicted"/>
<gene>
    <name evidence="1" type="ORF">ESZ54_10530</name>
</gene>
<dbReference type="Gene3D" id="3.40.50.1820">
    <property type="entry name" value="alpha/beta hydrolase"/>
    <property type="match status" value="1"/>
</dbReference>
<protein>
    <submittedName>
        <fullName evidence="1">Phospholipase</fullName>
    </submittedName>
</protein>
<dbReference type="InterPro" id="IPR029058">
    <property type="entry name" value="AB_hydrolase_fold"/>
</dbReference>
<sequence>MKHFISKTSSDEAFVLFHGTGGNEFSLLFLTGELNPHANIISFIGSVATGTHRRYFAPLIDGKIQIEDFNARVDEFLNDWHSLDLNYNKITFIGYSNGANFIQGIIEKDPDIANEIILLHPQNSGFNIKNPGRINRILITTGANDPLVVPGNILSLKNNLSQTFHNVKLIITDGQHGVDDEEVLAIKNWYDNK</sequence>
<keyword evidence="2" id="KW-1185">Reference proteome</keyword>
<dbReference type="RefSeq" id="WP_136137618.1">
    <property type="nucleotide sequence ID" value="NZ_SDGV01000024.1"/>
</dbReference>
<reference evidence="1 2" key="1">
    <citation type="submission" date="2019-01" db="EMBL/GenBank/DDBJ databases">
        <title>Vagococcus silagei sp. nov. isolated from brewer's grain.</title>
        <authorList>
            <person name="Guu J.-R."/>
        </authorList>
    </citation>
    <scope>NUCLEOTIDE SEQUENCE [LARGE SCALE GENOMIC DNA]</scope>
    <source>
        <strain evidence="1 2">2B-2</strain>
    </source>
</reference>
<name>A0A4S3B2D6_9ENTE</name>
<comment type="caution">
    <text evidence="1">The sequence shown here is derived from an EMBL/GenBank/DDBJ whole genome shotgun (WGS) entry which is preliminary data.</text>
</comment>
<dbReference type="OrthoDB" id="2222027at2"/>
<accession>A0A4S3B2D6</accession>
<dbReference type="EMBL" id="SDGV01000024">
    <property type="protein sequence ID" value="THB60397.1"/>
    <property type="molecule type" value="Genomic_DNA"/>
</dbReference>
<dbReference type="AlphaFoldDB" id="A0A4S3B2D6"/>